<evidence type="ECO:0000256" key="2">
    <source>
        <dbReference type="SAM" id="SignalP"/>
    </source>
</evidence>
<feature type="compositionally biased region" description="Basic and acidic residues" evidence="1">
    <location>
        <begin position="179"/>
        <end position="195"/>
    </location>
</feature>
<accession>A0AAV5VZL4</accession>
<keyword evidence="2" id="KW-0732">Signal</keyword>
<name>A0AAV5VZL4_9BILA</name>
<evidence type="ECO:0000313" key="3">
    <source>
        <dbReference type="EMBL" id="GMT23920.1"/>
    </source>
</evidence>
<dbReference type="EMBL" id="BTSY01000004">
    <property type="protein sequence ID" value="GMT23920.1"/>
    <property type="molecule type" value="Genomic_DNA"/>
</dbReference>
<feature type="compositionally biased region" description="Polar residues" evidence="1">
    <location>
        <begin position="135"/>
        <end position="151"/>
    </location>
</feature>
<evidence type="ECO:0000313" key="4">
    <source>
        <dbReference type="Proteomes" id="UP001432322"/>
    </source>
</evidence>
<feature type="compositionally biased region" description="Basic and acidic residues" evidence="1">
    <location>
        <begin position="23"/>
        <end position="50"/>
    </location>
</feature>
<feature type="compositionally biased region" description="Polar residues" evidence="1">
    <location>
        <begin position="53"/>
        <end position="63"/>
    </location>
</feature>
<keyword evidence="4" id="KW-1185">Reference proteome</keyword>
<organism evidence="3 4">
    <name type="scientific">Pristionchus fissidentatus</name>
    <dbReference type="NCBI Taxonomy" id="1538716"/>
    <lineage>
        <taxon>Eukaryota</taxon>
        <taxon>Metazoa</taxon>
        <taxon>Ecdysozoa</taxon>
        <taxon>Nematoda</taxon>
        <taxon>Chromadorea</taxon>
        <taxon>Rhabditida</taxon>
        <taxon>Rhabditina</taxon>
        <taxon>Diplogasteromorpha</taxon>
        <taxon>Diplogasteroidea</taxon>
        <taxon>Neodiplogasteridae</taxon>
        <taxon>Pristionchus</taxon>
    </lineage>
</organism>
<protein>
    <submittedName>
        <fullName evidence="3">Uncharacterized protein</fullName>
    </submittedName>
</protein>
<comment type="caution">
    <text evidence="3">The sequence shown here is derived from an EMBL/GenBank/DDBJ whole genome shotgun (WGS) entry which is preliminary data.</text>
</comment>
<proteinExistence type="predicted"/>
<feature type="non-terminal residue" evidence="3">
    <location>
        <position position="1"/>
    </location>
</feature>
<feature type="region of interest" description="Disordered" evidence="1">
    <location>
        <begin position="84"/>
        <end position="195"/>
    </location>
</feature>
<dbReference type="AlphaFoldDB" id="A0AAV5VZL4"/>
<feature type="chain" id="PRO_5043630161" evidence="2">
    <location>
        <begin position="17"/>
        <end position="195"/>
    </location>
</feature>
<feature type="region of interest" description="Disordered" evidence="1">
    <location>
        <begin position="23"/>
        <end position="63"/>
    </location>
</feature>
<sequence length="195" mass="21331">FLLGGLSCLVFMVAIAFNCSKQNREKVKSASKKESKRESKTTEETAESKTIENLTVSSEAQAIHQQESKAVASLFADETTVATMVADKSRARSSRAAKKQKSASERAVKKEENSAKSRRRLSERSERTRAKEKTNPNSMTSSPTKTLTGSVKSERKSKMLRVGQKGTDCPSAAQSKSNSCHEEINHTDDGSHSNT</sequence>
<reference evidence="3" key="1">
    <citation type="submission" date="2023-10" db="EMBL/GenBank/DDBJ databases">
        <title>Genome assembly of Pristionchus species.</title>
        <authorList>
            <person name="Yoshida K."/>
            <person name="Sommer R.J."/>
        </authorList>
    </citation>
    <scope>NUCLEOTIDE SEQUENCE</scope>
    <source>
        <strain evidence="3">RS5133</strain>
    </source>
</reference>
<feature type="compositionally biased region" description="Basic residues" evidence="1">
    <location>
        <begin position="91"/>
        <end position="101"/>
    </location>
</feature>
<dbReference type="Proteomes" id="UP001432322">
    <property type="component" value="Unassembled WGS sequence"/>
</dbReference>
<gene>
    <name evidence="3" type="ORF">PFISCL1PPCAC_15217</name>
</gene>
<feature type="signal peptide" evidence="2">
    <location>
        <begin position="1"/>
        <end position="16"/>
    </location>
</feature>
<feature type="compositionally biased region" description="Basic and acidic residues" evidence="1">
    <location>
        <begin position="102"/>
        <end position="134"/>
    </location>
</feature>
<evidence type="ECO:0000256" key="1">
    <source>
        <dbReference type="SAM" id="MobiDB-lite"/>
    </source>
</evidence>